<accession>A0A3N2B9L7</accession>
<organism evidence="6 7">
    <name type="scientific">Bogoriella caseilytica</name>
    <dbReference type="NCBI Taxonomy" id="56055"/>
    <lineage>
        <taxon>Bacteria</taxon>
        <taxon>Bacillati</taxon>
        <taxon>Actinomycetota</taxon>
        <taxon>Actinomycetes</taxon>
        <taxon>Micrococcales</taxon>
        <taxon>Bogoriellaceae</taxon>
        <taxon>Bogoriella</taxon>
    </lineage>
</organism>
<evidence type="ECO:0000256" key="3">
    <source>
        <dbReference type="ARBA" id="ARBA00022729"/>
    </source>
</evidence>
<dbReference type="GO" id="GO:0042597">
    <property type="term" value="C:periplasmic space"/>
    <property type="evidence" value="ECO:0007669"/>
    <property type="project" value="UniProtKB-ARBA"/>
</dbReference>
<feature type="domain" description="Solute-binding protein family 5" evidence="5">
    <location>
        <begin position="102"/>
        <end position="459"/>
    </location>
</feature>
<dbReference type="GO" id="GO:0043190">
    <property type="term" value="C:ATP-binding cassette (ABC) transporter complex"/>
    <property type="evidence" value="ECO:0007669"/>
    <property type="project" value="InterPro"/>
</dbReference>
<sequence length="559" mass="61213">MSQPSRSRVARRARLPLPVTLTVAAMALAACGSEAAETGEQGDNGADEAATGEPTAGGQLVYLEYQPHDTLYPPQTGFYPNSGLMVNVADRLTYQDPETLGIHPWVATDWEINDDATEYVFTLREDVTFSDGTPLNAEVVAKNFDTYGLGDTDRGLTVSESVNNYAGSEVLGEYEVRFTFDAPAPGFLQATSTYTTGLLSAETLDGTLEDFGAGNATNVIGSGPFVITEEDQGTRLLLEAREDYDWAPEARDHSGRAYLDAIEILVTPEDSVRIGSLTSGQADYIRYVQAHDEGQVSDAGYELFAPGTRSVSNGLAFRVGNPLVEDERVRRAIILAADTEQIVETIYSENYPVATGVLVQDAAGYVDLSEELLVHDPEEAARLLDEAGWDEIGSDGIRVRDGERLSLRVWPARPQPLSRPNLELLAQQLAAVGVELDVLSGDQAQENIEIRDPQLTPLYHGMVGRADHDVIKSFFHPENRDQLITEDEELIALLERVASEPDAQSRDEASADVQRYLAENSLYLPIFEEPQVFGAAPHVHGIEFDPVARPDFYETWLDQ</sequence>
<dbReference type="GO" id="GO:1904680">
    <property type="term" value="F:peptide transmembrane transporter activity"/>
    <property type="evidence" value="ECO:0007669"/>
    <property type="project" value="TreeGrafter"/>
</dbReference>
<dbReference type="RefSeq" id="WP_123302552.1">
    <property type="nucleotide sequence ID" value="NZ_RKHK01000001.1"/>
</dbReference>
<dbReference type="GO" id="GO:0015833">
    <property type="term" value="P:peptide transport"/>
    <property type="evidence" value="ECO:0007669"/>
    <property type="project" value="TreeGrafter"/>
</dbReference>
<feature type="chain" id="PRO_5018213611" evidence="4">
    <location>
        <begin position="36"/>
        <end position="559"/>
    </location>
</feature>
<evidence type="ECO:0000313" key="6">
    <source>
        <dbReference type="EMBL" id="ROR71898.1"/>
    </source>
</evidence>
<dbReference type="CDD" id="cd08492">
    <property type="entry name" value="PBP2_NikA_DppA_OppA_like_15"/>
    <property type="match status" value="1"/>
</dbReference>
<dbReference type="PANTHER" id="PTHR30290:SF9">
    <property type="entry name" value="OLIGOPEPTIDE-BINDING PROTEIN APPA"/>
    <property type="match status" value="1"/>
</dbReference>
<comment type="caution">
    <text evidence="6">The sequence shown here is derived from an EMBL/GenBank/DDBJ whole genome shotgun (WGS) entry which is preliminary data.</text>
</comment>
<evidence type="ECO:0000256" key="1">
    <source>
        <dbReference type="ARBA" id="ARBA00005695"/>
    </source>
</evidence>
<dbReference type="Proteomes" id="UP000280668">
    <property type="component" value="Unassembled WGS sequence"/>
</dbReference>
<dbReference type="SUPFAM" id="SSF53850">
    <property type="entry name" value="Periplasmic binding protein-like II"/>
    <property type="match status" value="1"/>
</dbReference>
<keyword evidence="3 4" id="KW-0732">Signal</keyword>
<reference evidence="6 7" key="1">
    <citation type="submission" date="2018-11" db="EMBL/GenBank/DDBJ databases">
        <title>Sequencing the genomes of 1000 actinobacteria strains.</title>
        <authorList>
            <person name="Klenk H.-P."/>
        </authorList>
    </citation>
    <scope>NUCLEOTIDE SEQUENCE [LARGE SCALE GENOMIC DNA]</scope>
    <source>
        <strain evidence="6 7">DSM 11294</strain>
    </source>
</reference>
<dbReference type="OrthoDB" id="5240629at2"/>
<protein>
    <submittedName>
        <fullName evidence="6">Peptide/nickel transport system substrate-binding protein</fullName>
    </submittedName>
</protein>
<evidence type="ECO:0000256" key="4">
    <source>
        <dbReference type="SAM" id="SignalP"/>
    </source>
</evidence>
<dbReference type="Gene3D" id="3.40.190.10">
    <property type="entry name" value="Periplasmic binding protein-like II"/>
    <property type="match status" value="1"/>
</dbReference>
<dbReference type="PROSITE" id="PS51257">
    <property type="entry name" value="PROKAR_LIPOPROTEIN"/>
    <property type="match status" value="1"/>
</dbReference>
<dbReference type="Gene3D" id="3.10.105.10">
    <property type="entry name" value="Dipeptide-binding Protein, Domain 3"/>
    <property type="match status" value="1"/>
</dbReference>
<dbReference type="PANTHER" id="PTHR30290">
    <property type="entry name" value="PERIPLASMIC BINDING COMPONENT OF ABC TRANSPORTER"/>
    <property type="match status" value="1"/>
</dbReference>
<evidence type="ECO:0000256" key="2">
    <source>
        <dbReference type="ARBA" id="ARBA00022448"/>
    </source>
</evidence>
<name>A0A3N2B9L7_9MICO</name>
<dbReference type="Pfam" id="PF00496">
    <property type="entry name" value="SBP_bac_5"/>
    <property type="match status" value="1"/>
</dbReference>
<evidence type="ECO:0000259" key="5">
    <source>
        <dbReference type="Pfam" id="PF00496"/>
    </source>
</evidence>
<evidence type="ECO:0000313" key="7">
    <source>
        <dbReference type="Proteomes" id="UP000280668"/>
    </source>
</evidence>
<keyword evidence="7" id="KW-1185">Reference proteome</keyword>
<gene>
    <name evidence="6" type="ORF">EDD31_0237</name>
</gene>
<dbReference type="InterPro" id="IPR023920">
    <property type="entry name" value="ABC_transptr_sub-bd_KPN01854"/>
</dbReference>
<dbReference type="EMBL" id="RKHK01000001">
    <property type="protein sequence ID" value="ROR71898.1"/>
    <property type="molecule type" value="Genomic_DNA"/>
</dbReference>
<feature type="signal peptide" evidence="4">
    <location>
        <begin position="1"/>
        <end position="35"/>
    </location>
</feature>
<proteinExistence type="inferred from homology"/>
<dbReference type="PIRSF" id="PIRSF002741">
    <property type="entry name" value="MppA"/>
    <property type="match status" value="1"/>
</dbReference>
<dbReference type="InterPro" id="IPR000914">
    <property type="entry name" value="SBP_5_dom"/>
</dbReference>
<dbReference type="AlphaFoldDB" id="A0A3N2B9L7"/>
<keyword evidence="2" id="KW-0813">Transport</keyword>
<dbReference type="NCBIfam" id="TIGR04028">
    <property type="entry name" value="SBP_KPN_01854"/>
    <property type="match status" value="1"/>
</dbReference>
<dbReference type="InterPro" id="IPR030678">
    <property type="entry name" value="Peptide/Ni-bd"/>
</dbReference>
<comment type="similarity">
    <text evidence="1">Belongs to the bacterial solute-binding protein 5 family.</text>
</comment>
<dbReference type="InterPro" id="IPR039424">
    <property type="entry name" value="SBP_5"/>
</dbReference>